<dbReference type="InterPro" id="IPR007657">
    <property type="entry name" value="Glycosyltransferase_61"/>
</dbReference>
<evidence type="ECO:0000256" key="1">
    <source>
        <dbReference type="ARBA" id="ARBA00022676"/>
    </source>
</evidence>
<keyword evidence="6" id="KW-1185">Reference proteome</keyword>
<comment type="caution">
    <text evidence="5">The sequence shown here is derived from an EMBL/GenBank/DDBJ whole genome shotgun (WGS) entry which is preliminary data.</text>
</comment>
<evidence type="ECO:0000256" key="3">
    <source>
        <dbReference type="ARBA" id="ARBA00023180"/>
    </source>
</evidence>
<proteinExistence type="predicted"/>
<sequence>MNLIHEITMRSYALIKRNPRLKAFVLPLYRVASALAARARFFAVRKSPGADMTITVCKSVAAWVTSSGGQGNWCKEIHPAVTVQRPVPKTIGPVHWKFMERQSEVLPSTFVACLHDARIWEDCKVITTDNQLLTEVSKEIVRGEYHELPMGHALYTGKILLPLEKLKGRTAVLSAPSGRGYYHWMFDVLPRLDLIRRAGVDWSNVDCFLVNDYITRFHIETLHQLGLVKRKIRSSHWHPYLKAEELIVPSLVGNTGHIPRWTCDFLRNSFLRQRPGKINNINHTTRALRLYLSRGQVAHRRVVNEQEVIDLLHRFGFRNILLESLSFAEQVAMLNSASVVVAPHGAGLTNIVFCNPGTRVIEILSPRAVNIMYWTLCSQIDLDYYYLLAEGAVPADREDRYENSEDLKIDIRALAGLLEISGIH</sequence>
<keyword evidence="1" id="KW-0328">Glycosyltransferase</keyword>
<dbReference type="Pfam" id="PF04577">
    <property type="entry name" value="Glyco_transf_61"/>
    <property type="match status" value="1"/>
</dbReference>
<dbReference type="PANTHER" id="PTHR20961">
    <property type="entry name" value="GLYCOSYLTRANSFERASE"/>
    <property type="match status" value="1"/>
</dbReference>
<dbReference type="AlphaFoldDB" id="A0AAP2GS61"/>
<evidence type="ECO:0000313" key="5">
    <source>
        <dbReference type="EMBL" id="MBT1700342.1"/>
    </source>
</evidence>
<dbReference type="RefSeq" id="WP_254168891.1">
    <property type="nucleotide sequence ID" value="NZ_JAHESF010000039.1"/>
</dbReference>
<feature type="domain" description="Glycosyltransferase 61 catalytic" evidence="4">
    <location>
        <begin position="181"/>
        <end position="361"/>
    </location>
</feature>
<organism evidence="5 6">
    <name type="scientific">Chryseosolibacter histidini</name>
    <dbReference type="NCBI Taxonomy" id="2782349"/>
    <lineage>
        <taxon>Bacteria</taxon>
        <taxon>Pseudomonadati</taxon>
        <taxon>Bacteroidota</taxon>
        <taxon>Cytophagia</taxon>
        <taxon>Cytophagales</taxon>
        <taxon>Chryseotaleaceae</taxon>
        <taxon>Chryseosolibacter</taxon>
    </lineage>
</organism>
<evidence type="ECO:0000313" key="6">
    <source>
        <dbReference type="Proteomes" id="UP001319200"/>
    </source>
</evidence>
<dbReference type="Proteomes" id="UP001319200">
    <property type="component" value="Unassembled WGS sequence"/>
</dbReference>
<keyword evidence="3" id="KW-0325">Glycoprotein</keyword>
<dbReference type="EMBL" id="JAHESF010000039">
    <property type="protein sequence ID" value="MBT1700342.1"/>
    <property type="molecule type" value="Genomic_DNA"/>
</dbReference>
<keyword evidence="2" id="KW-0808">Transferase</keyword>
<protein>
    <submittedName>
        <fullName evidence="5">DUF563 domain-containing protein</fullName>
    </submittedName>
</protein>
<name>A0AAP2GS61_9BACT</name>
<gene>
    <name evidence="5" type="ORF">KK083_25875</name>
</gene>
<dbReference type="InterPro" id="IPR049625">
    <property type="entry name" value="Glyco_transf_61_cat"/>
</dbReference>
<evidence type="ECO:0000256" key="2">
    <source>
        <dbReference type="ARBA" id="ARBA00022679"/>
    </source>
</evidence>
<accession>A0AAP2GS61</accession>
<dbReference type="GO" id="GO:0016757">
    <property type="term" value="F:glycosyltransferase activity"/>
    <property type="evidence" value="ECO:0007669"/>
    <property type="project" value="UniProtKB-KW"/>
</dbReference>
<reference evidence="5 6" key="1">
    <citation type="submission" date="2021-05" db="EMBL/GenBank/DDBJ databases">
        <title>A Polyphasic approach of four new species of the genus Ohtaekwangia: Ohtaekwangia histidinii sp. nov., Ohtaekwangia cretensis sp. nov., Ohtaekwangia indiensis sp. nov., Ohtaekwangia reichenbachii sp. nov. from diverse environment.</title>
        <authorList>
            <person name="Octaviana S."/>
        </authorList>
    </citation>
    <scope>NUCLEOTIDE SEQUENCE [LARGE SCALE GENOMIC DNA]</scope>
    <source>
        <strain evidence="5 6">PWU4</strain>
    </source>
</reference>
<evidence type="ECO:0000259" key="4">
    <source>
        <dbReference type="Pfam" id="PF04577"/>
    </source>
</evidence>